<dbReference type="EMBL" id="JBHSJH010000001">
    <property type="protein sequence ID" value="MFC4891575.1"/>
    <property type="molecule type" value="Genomic_DNA"/>
</dbReference>
<proteinExistence type="predicted"/>
<evidence type="ECO:0000256" key="1">
    <source>
        <dbReference type="SAM" id="MobiDB-lite"/>
    </source>
</evidence>
<protein>
    <submittedName>
        <fullName evidence="2">Uncharacterized protein</fullName>
    </submittedName>
</protein>
<name>A0ABV9T8W2_9GAMM</name>
<accession>A0ABV9T8W2</accession>
<reference evidence="3" key="1">
    <citation type="journal article" date="2019" name="Int. J. Syst. Evol. Microbiol.">
        <title>The Global Catalogue of Microorganisms (GCM) 10K type strain sequencing project: providing services to taxonomists for standard genome sequencing and annotation.</title>
        <authorList>
            <consortium name="The Broad Institute Genomics Platform"/>
            <consortium name="The Broad Institute Genome Sequencing Center for Infectious Disease"/>
            <person name="Wu L."/>
            <person name="Ma J."/>
        </authorList>
    </citation>
    <scope>NUCLEOTIDE SEQUENCE [LARGE SCALE GENOMIC DNA]</scope>
    <source>
        <strain evidence="3">CGMCC 1.13718</strain>
    </source>
</reference>
<dbReference type="RefSeq" id="WP_162523376.1">
    <property type="nucleotide sequence ID" value="NZ_JBHSJH010000001.1"/>
</dbReference>
<organism evidence="2 3">
    <name type="scientific">Pseudofrancisella aestuarii</name>
    <dbReference type="NCBI Taxonomy" id="2670347"/>
    <lineage>
        <taxon>Bacteria</taxon>
        <taxon>Pseudomonadati</taxon>
        <taxon>Pseudomonadota</taxon>
        <taxon>Gammaproteobacteria</taxon>
        <taxon>Thiotrichales</taxon>
        <taxon>Francisellaceae</taxon>
        <taxon>Pseudofrancisella</taxon>
    </lineage>
</organism>
<comment type="caution">
    <text evidence="2">The sequence shown here is derived from an EMBL/GenBank/DDBJ whole genome shotgun (WGS) entry which is preliminary data.</text>
</comment>
<keyword evidence="3" id="KW-1185">Reference proteome</keyword>
<sequence length="54" mass="6060">MALFLNYGLPKMVHTEVLKYPSDTEYPTLIQAEPYNANDSEPNPEDDSDIMGAL</sequence>
<evidence type="ECO:0000313" key="3">
    <source>
        <dbReference type="Proteomes" id="UP001595926"/>
    </source>
</evidence>
<dbReference type="Proteomes" id="UP001595926">
    <property type="component" value="Unassembled WGS sequence"/>
</dbReference>
<feature type="region of interest" description="Disordered" evidence="1">
    <location>
        <begin position="33"/>
        <end position="54"/>
    </location>
</feature>
<evidence type="ECO:0000313" key="2">
    <source>
        <dbReference type="EMBL" id="MFC4891575.1"/>
    </source>
</evidence>
<feature type="compositionally biased region" description="Acidic residues" evidence="1">
    <location>
        <begin position="42"/>
        <end position="54"/>
    </location>
</feature>
<gene>
    <name evidence="2" type="ORF">ACFPDQ_00750</name>
</gene>